<comment type="caution">
    <text evidence="1">The sequence shown here is derived from an EMBL/GenBank/DDBJ whole genome shotgun (WGS) entry which is preliminary data.</text>
</comment>
<reference evidence="1" key="1">
    <citation type="journal article" date="2014" name="Front. Microbiol.">
        <title>High frequency of phylogenetically diverse reductive dehalogenase-homologous genes in deep subseafloor sedimentary metagenomes.</title>
        <authorList>
            <person name="Kawai M."/>
            <person name="Futagami T."/>
            <person name="Toyoda A."/>
            <person name="Takaki Y."/>
            <person name="Nishi S."/>
            <person name="Hori S."/>
            <person name="Arai W."/>
            <person name="Tsubouchi T."/>
            <person name="Morono Y."/>
            <person name="Uchiyama I."/>
            <person name="Ito T."/>
            <person name="Fujiyama A."/>
            <person name="Inagaki F."/>
            <person name="Takami H."/>
        </authorList>
    </citation>
    <scope>NUCLEOTIDE SEQUENCE</scope>
    <source>
        <strain evidence="1">Expedition CK06-06</strain>
    </source>
</reference>
<evidence type="ECO:0000313" key="1">
    <source>
        <dbReference type="EMBL" id="GAI10309.1"/>
    </source>
</evidence>
<name>X1MVA3_9ZZZZ</name>
<dbReference type="AlphaFoldDB" id="X1MVA3"/>
<dbReference type="InterPro" id="IPR043166">
    <property type="entry name" value="LarA-like_C"/>
</dbReference>
<organism evidence="1">
    <name type="scientific">marine sediment metagenome</name>
    <dbReference type="NCBI Taxonomy" id="412755"/>
    <lineage>
        <taxon>unclassified sequences</taxon>
        <taxon>metagenomes</taxon>
        <taxon>ecological metagenomes</taxon>
    </lineage>
</organism>
<sequence length="104" mass="11907">MDLALRQIGYHCKDYVKKYLKSNSEFNKNIAAHVINVRGRGSFDVYSGKEEFDFKVTLATGISQEICELVGLGYRNPDSIHREDFIGPGKLWIENGGKYLYKIK</sequence>
<gene>
    <name evidence="1" type="ORF">S06H3_08653</name>
</gene>
<proteinExistence type="predicted"/>
<dbReference type="EMBL" id="BARV01003681">
    <property type="protein sequence ID" value="GAI10309.1"/>
    <property type="molecule type" value="Genomic_DNA"/>
</dbReference>
<accession>X1MVA3</accession>
<protein>
    <submittedName>
        <fullName evidence="1">Uncharacterized protein</fullName>
    </submittedName>
</protein>
<dbReference type="Gene3D" id="3.90.226.30">
    <property type="match status" value="1"/>
</dbReference>